<protein>
    <recommendedName>
        <fullName evidence="3">Conjugal transfer protein TrbM</fullName>
    </recommendedName>
</protein>
<dbReference type="OrthoDB" id="9784009at2"/>
<reference evidence="1 2" key="1">
    <citation type="submission" date="2018-07" db="EMBL/GenBank/DDBJ databases">
        <title>Campylobacter zealandensis sp. nov., isolated from birds and water in New Zealand.</title>
        <authorList>
            <person name="Wilkinson D.A."/>
            <person name="Biggs P.J."/>
            <person name="French N.P."/>
            <person name="Midwinter A.C."/>
        </authorList>
    </citation>
    <scope>NUCLEOTIDE SEQUENCE [LARGE SCALE GENOMIC DNA]</scope>
    <source>
        <strain evidence="1 2">B423b</strain>
    </source>
</reference>
<accession>A0A4V6MUU2</accession>
<gene>
    <name evidence="1" type="ORF">DU473_07055</name>
</gene>
<keyword evidence="2" id="KW-1185">Reference proteome</keyword>
<dbReference type="RefSeq" id="WP_131186851.1">
    <property type="nucleotide sequence ID" value="NZ_CP076659.1"/>
</dbReference>
<dbReference type="Proteomes" id="UP000292583">
    <property type="component" value="Unassembled WGS sequence"/>
</dbReference>
<dbReference type="AlphaFoldDB" id="A0A4V6MUU2"/>
<evidence type="ECO:0000313" key="2">
    <source>
        <dbReference type="Proteomes" id="UP000292583"/>
    </source>
</evidence>
<dbReference type="InterPro" id="IPR009989">
    <property type="entry name" value="TrbM"/>
</dbReference>
<sequence length="264" mass="30571">MKKRILGAILVFYTTNVLAISIPNMQSFTGDKRLACEAILCLASPVLPAECSSAIAKYFSIHFKKPWKTLEARKSFLNLCPLGSSEAILSDDKDLEDWRNSLVNLTGTCYVPDLNKRYQRTILSTETIQKCNGHGEGCSTVTINHYGYRINPTLDNNCKILSSHKYSNYNLKYVCSTKFYPEEDWNNGYEKKEITQEQYNSLKDEDKFKADKLTKITYAEYKNLPADKRKIDTSDRIIKYYRIDLGFYQKIHINKNCWINEDKK</sequence>
<proteinExistence type="predicted"/>
<evidence type="ECO:0008006" key="3">
    <source>
        <dbReference type="Google" id="ProtNLM"/>
    </source>
</evidence>
<dbReference type="EMBL" id="QPGR01000015">
    <property type="protein sequence ID" value="TBR79543.1"/>
    <property type="molecule type" value="Genomic_DNA"/>
</dbReference>
<dbReference type="Pfam" id="PF07424">
    <property type="entry name" value="TrbM"/>
    <property type="match status" value="1"/>
</dbReference>
<organism evidence="1 2">
    <name type="scientific">Campylobacter novaezeelandiae</name>
    <dbReference type="NCBI Taxonomy" id="2267891"/>
    <lineage>
        <taxon>Bacteria</taxon>
        <taxon>Pseudomonadati</taxon>
        <taxon>Campylobacterota</taxon>
        <taxon>Epsilonproteobacteria</taxon>
        <taxon>Campylobacterales</taxon>
        <taxon>Campylobacteraceae</taxon>
        <taxon>Campylobacter</taxon>
    </lineage>
</organism>
<comment type="caution">
    <text evidence="1">The sequence shown here is derived from an EMBL/GenBank/DDBJ whole genome shotgun (WGS) entry which is preliminary data.</text>
</comment>
<evidence type="ECO:0000313" key="1">
    <source>
        <dbReference type="EMBL" id="TBR79543.1"/>
    </source>
</evidence>
<name>A0A4V6MUU2_9BACT</name>